<keyword evidence="2" id="KW-1185">Reference proteome</keyword>
<dbReference type="AlphaFoldDB" id="A0AA88FJP2"/>
<evidence type="ECO:0008006" key="3">
    <source>
        <dbReference type="Google" id="ProtNLM"/>
    </source>
</evidence>
<sequence>MCPTLALSARFTAPTGFLSFTSTPHHNLFYMKLTSTPFHPATGELLPAYRDAYLRGDLSSRNTDLVDAYLKNNKELADATLLRFYELKNNGHAVKPVGWVQRQFDLIRTEPERFRRRAATLVVGSALLGGAVFAGTNTPVGGEIPEGVPAFAESAEANAELNSASLMRTVSVRGRILDENGRPLVGATVWHKGTRNGVSTDANGAYTMRIPASQKATLQYGYAGYAEEEVEVKGGRTENMTLVPRDQQQKAKKRWILF</sequence>
<evidence type="ECO:0000313" key="2">
    <source>
        <dbReference type="Proteomes" id="UP000326380"/>
    </source>
</evidence>
<accession>A0AA88FJP2</accession>
<dbReference type="Gene3D" id="2.60.40.1120">
    <property type="entry name" value="Carboxypeptidase-like, regulatory domain"/>
    <property type="match status" value="1"/>
</dbReference>
<dbReference type="Pfam" id="PF13715">
    <property type="entry name" value="CarbopepD_reg_2"/>
    <property type="match status" value="1"/>
</dbReference>
<organism evidence="1 2">
    <name type="scientific">Hymenobacter busanensis</name>
    <dbReference type="NCBI Taxonomy" id="2607656"/>
    <lineage>
        <taxon>Bacteria</taxon>
        <taxon>Pseudomonadati</taxon>
        <taxon>Bacteroidota</taxon>
        <taxon>Cytophagia</taxon>
        <taxon>Cytophagales</taxon>
        <taxon>Hymenobacteraceae</taxon>
        <taxon>Hymenobacter</taxon>
    </lineage>
</organism>
<dbReference type="SUPFAM" id="SSF49464">
    <property type="entry name" value="Carboxypeptidase regulatory domain-like"/>
    <property type="match status" value="1"/>
</dbReference>
<gene>
    <name evidence="1" type="ORF">F0P96_15580</name>
</gene>
<protein>
    <recommendedName>
        <fullName evidence="3">Carboxypeptidase-like regulatory domain-containing protein</fullName>
    </recommendedName>
</protein>
<dbReference type="Proteomes" id="UP000326380">
    <property type="component" value="Unassembled WGS sequence"/>
</dbReference>
<dbReference type="EMBL" id="VTWU01000005">
    <property type="protein sequence ID" value="KAA9331652.1"/>
    <property type="molecule type" value="Genomic_DNA"/>
</dbReference>
<dbReference type="InterPro" id="IPR008969">
    <property type="entry name" value="CarboxyPept-like_regulatory"/>
</dbReference>
<evidence type="ECO:0000313" key="1">
    <source>
        <dbReference type="EMBL" id="KAA9331652.1"/>
    </source>
</evidence>
<proteinExistence type="predicted"/>
<name>A0AA88FJP2_9BACT</name>
<reference evidence="1 2" key="1">
    <citation type="submission" date="2019-09" db="EMBL/GenBank/DDBJ databases">
        <title>Genome sequence of Hymenobacter sp. M3.</title>
        <authorList>
            <person name="Srinivasan S."/>
        </authorList>
    </citation>
    <scope>NUCLEOTIDE SEQUENCE [LARGE SCALE GENOMIC DNA]</scope>
    <source>
        <strain evidence="1 2">M3</strain>
    </source>
</reference>
<comment type="caution">
    <text evidence="1">The sequence shown here is derived from an EMBL/GenBank/DDBJ whole genome shotgun (WGS) entry which is preliminary data.</text>
</comment>